<feature type="compositionally biased region" description="Basic and acidic residues" evidence="2">
    <location>
        <begin position="127"/>
        <end position="139"/>
    </location>
</feature>
<accession>A0A0N5ASN1</accession>
<feature type="region of interest" description="Disordered" evidence="2">
    <location>
        <begin position="108"/>
        <end position="139"/>
    </location>
</feature>
<evidence type="ECO:0000256" key="1">
    <source>
        <dbReference type="SAM" id="Coils"/>
    </source>
</evidence>
<evidence type="ECO:0000313" key="3">
    <source>
        <dbReference type="Proteomes" id="UP000046393"/>
    </source>
</evidence>
<organism evidence="3 4">
    <name type="scientific">Syphacia muris</name>
    <dbReference type="NCBI Taxonomy" id="451379"/>
    <lineage>
        <taxon>Eukaryota</taxon>
        <taxon>Metazoa</taxon>
        <taxon>Ecdysozoa</taxon>
        <taxon>Nematoda</taxon>
        <taxon>Chromadorea</taxon>
        <taxon>Rhabditida</taxon>
        <taxon>Spirurina</taxon>
        <taxon>Oxyuridomorpha</taxon>
        <taxon>Oxyuroidea</taxon>
        <taxon>Oxyuridae</taxon>
        <taxon>Syphacia</taxon>
    </lineage>
</organism>
<sequence>MPIAEQSKFACLKVEDDTSSDEERSVKFGKVKGNAGLKSTKKGSGSLIVHVVPQKAKNKGKKGKKAPQVVDETGLIIQDLNVDAAEMKYREELRQALKESYEASLKTVQNSNPEAKLSTAPDTAAAKVEKSEDCEKVEASNKSPVESLLKELDKKAKEVAAEVGSDGLSKSVGRAVLVYRKKLMDILEENSRLTEKLVQTQNNVDKYRSRCIKLCEILKDVELNEKADLIVQLEKAHQVETELGNQVGTLRGELMQATSKNREYEAKIKELSKR</sequence>
<name>A0A0N5ASN1_9BILA</name>
<evidence type="ECO:0000256" key="2">
    <source>
        <dbReference type="SAM" id="MobiDB-lite"/>
    </source>
</evidence>
<keyword evidence="3" id="KW-1185">Reference proteome</keyword>
<keyword evidence="1" id="KW-0175">Coiled coil</keyword>
<feature type="coiled-coil region" evidence="1">
    <location>
        <begin position="183"/>
        <end position="210"/>
    </location>
</feature>
<dbReference type="AlphaFoldDB" id="A0A0N5ASN1"/>
<dbReference type="WBParaSite" id="SMUV_0000780701-mRNA-1">
    <property type="protein sequence ID" value="SMUV_0000780701-mRNA-1"/>
    <property type="gene ID" value="SMUV_0000780701"/>
</dbReference>
<dbReference type="STRING" id="451379.A0A0N5ASN1"/>
<reference evidence="4" key="1">
    <citation type="submission" date="2017-02" db="UniProtKB">
        <authorList>
            <consortium name="WormBaseParasite"/>
        </authorList>
    </citation>
    <scope>IDENTIFICATION</scope>
</reference>
<protein>
    <submittedName>
        <fullName evidence="4">GKAP1</fullName>
    </submittedName>
</protein>
<dbReference type="Proteomes" id="UP000046393">
    <property type="component" value="Unplaced"/>
</dbReference>
<evidence type="ECO:0000313" key="4">
    <source>
        <dbReference type="WBParaSite" id="SMUV_0000780701-mRNA-1"/>
    </source>
</evidence>
<proteinExistence type="predicted"/>